<reference evidence="2 3" key="1">
    <citation type="submission" date="2018-12" db="EMBL/GenBank/DDBJ databases">
        <title>Hymenobacter gummosus sp. nov., isolated from a spring.</title>
        <authorList>
            <person name="Nie L."/>
        </authorList>
    </citation>
    <scope>NUCLEOTIDE SEQUENCE [LARGE SCALE GENOMIC DNA]</scope>
    <source>
        <strain evidence="2 3">KCTC 52166</strain>
    </source>
</reference>
<protein>
    <submittedName>
        <fullName evidence="2">Uncharacterized protein</fullName>
    </submittedName>
</protein>
<dbReference type="OrthoDB" id="884723at2"/>
<proteinExistence type="predicted"/>
<dbReference type="Proteomes" id="UP000282184">
    <property type="component" value="Unassembled WGS sequence"/>
</dbReference>
<organism evidence="2 3">
    <name type="scientific">Hymenobacter gummosus</name>
    <dbReference type="NCBI Taxonomy" id="1776032"/>
    <lineage>
        <taxon>Bacteria</taxon>
        <taxon>Pseudomonadati</taxon>
        <taxon>Bacteroidota</taxon>
        <taxon>Cytophagia</taxon>
        <taxon>Cytophagales</taxon>
        <taxon>Hymenobacteraceae</taxon>
        <taxon>Hymenobacter</taxon>
    </lineage>
</organism>
<dbReference type="AlphaFoldDB" id="A0A3S0HBG0"/>
<feature type="region of interest" description="Disordered" evidence="1">
    <location>
        <begin position="40"/>
        <end position="65"/>
    </location>
</feature>
<dbReference type="EMBL" id="RXOF01000002">
    <property type="protein sequence ID" value="RTQ52260.1"/>
    <property type="molecule type" value="Genomic_DNA"/>
</dbReference>
<comment type="caution">
    <text evidence="2">The sequence shown here is derived from an EMBL/GenBank/DDBJ whole genome shotgun (WGS) entry which is preliminary data.</text>
</comment>
<accession>A0A3S0HBG0</accession>
<dbReference type="RefSeq" id="WP_126691917.1">
    <property type="nucleotide sequence ID" value="NZ_RXOF01000002.1"/>
</dbReference>
<keyword evidence="3" id="KW-1185">Reference proteome</keyword>
<evidence type="ECO:0000313" key="3">
    <source>
        <dbReference type="Proteomes" id="UP000282184"/>
    </source>
</evidence>
<name>A0A3S0HBG0_9BACT</name>
<evidence type="ECO:0000256" key="1">
    <source>
        <dbReference type="SAM" id="MobiDB-lite"/>
    </source>
</evidence>
<evidence type="ECO:0000313" key="2">
    <source>
        <dbReference type="EMBL" id="RTQ52260.1"/>
    </source>
</evidence>
<gene>
    <name evidence="2" type="ORF">EJV47_04340</name>
</gene>
<sequence length="130" mass="14301">MASNLDYLDPNLLPLEEKVTAYLAAEEELRQLTVATRSHAAEVAQPAPDTGGFEQRPPTGSFDQTADELTLKQQNLQDALGTLRQDILSLLPARDEWVKVNLGYGPSRVGAFRDESSPADAPQYLIRVVH</sequence>